<protein>
    <submittedName>
        <fullName evidence="1">Uncharacterized protein</fullName>
    </submittedName>
</protein>
<dbReference type="EMBL" id="QGNW01000134">
    <property type="protein sequence ID" value="RVW92812.1"/>
    <property type="molecule type" value="Genomic_DNA"/>
</dbReference>
<comment type="caution">
    <text evidence="1">The sequence shown here is derived from an EMBL/GenBank/DDBJ whole genome shotgun (WGS) entry which is preliminary data.</text>
</comment>
<accession>A0A438I7Y9</accession>
<reference evidence="1 2" key="1">
    <citation type="journal article" date="2018" name="PLoS Genet.">
        <title>Population sequencing reveals clonal diversity and ancestral inbreeding in the grapevine cultivar Chardonnay.</title>
        <authorList>
            <person name="Roach M.J."/>
            <person name="Johnson D.L."/>
            <person name="Bohlmann J."/>
            <person name="van Vuuren H.J."/>
            <person name="Jones S.J."/>
            <person name="Pretorius I.S."/>
            <person name="Schmidt S.A."/>
            <person name="Borneman A.R."/>
        </authorList>
    </citation>
    <scope>NUCLEOTIDE SEQUENCE [LARGE SCALE GENOMIC DNA]</scope>
    <source>
        <strain evidence="2">cv. Chardonnay</strain>
        <tissue evidence="1">Leaf</tissue>
    </source>
</reference>
<evidence type="ECO:0000313" key="2">
    <source>
        <dbReference type="Proteomes" id="UP000288805"/>
    </source>
</evidence>
<sequence length="34" mass="3904">MITVDINKTAVNAISNNFRVVATAITYMRRVYTR</sequence>
<proteinExistence type="predicted"/>
<gene>
    <name evidence="1" type="ORF">CK203_042563</name>
</gene>
<dbReference type="Proteomes" id="UP000288805">
    <property type="component" value="Unassembled WGS sequence"/>
</dbReference>
<organism evidence="1 2">
    <name type="scientific">Vitis vinifera</name>
    <name type="common">Grape</name>
    <dbReference type="NCBI Taxonomy" id="29760"/>
    <lineage>
        <taxon>Eukaryota</taxon>
        <taxon>Viridiplantae</taxon>
        <taxon>Streptophyta</taxon>
        <taxon>Embryophyta</taxon>
        <taxon>Tracheophyta</taxon>
        <taxon>Spermatophyta</taxon>
        <taxon>Magnoliopsida</taxon>
        <taxon>eudicotyledons</taxon>
        <taxon>Gunneridae</taxon>
        <taxon>Pentapetalae</taxon>
        <taxon>rosids</taxon>
        <taxon>Vitales</taxon>
        <taxon>Vitaceae</taxon>
        <taxon>Viteae</taxon>
        <taxon>Vitis</taxon>
    </lineage>
</organism>
<name>A0A438I7Y9_VITVI</name>
<evidence type="ECO:0000313" key="1">
    <source>
        <dbReference type="EMBL" id="RVW92812.1"/>
    </source>
</evidence>
<dbReference type="AlphaFoldDB" id="A0A438I7Y9"/>